<dbReference type="EMBL" id="JAMFLZ010000003">
    <property type="protein sequence ID" value="MCL6295121.1"/>
    <property type="molecule type" value="Genomic_DNA"/>
</dbReference>
<dbReference type="Proteomes" id="UP001165381">
    <property type="component" value="Unassembled WGS sequence"/>
</dbReference>
<evidence type="ECO:0000313" key="2">
    <source>
        <dbReference type="Proteomes" id="UP001165381"/>
    </source>
</evidence>
<name>A0ABT0QDR2_9FLAO</name>
<sequence length="184" mass="21017">MTKKLLLILTILTFLSCGNESDKMIYKTKGGEFASQAGNFIAGFPTKPNYSAIDNQIGLDKFQIHLFRSTLGPNKTFSVEYNDYPEHMIKLSITNEQLYSQGVTNFSNKMAEAFKLEFQEPIEQHGLKGHYFVLNLNQNAIDKGIKGHIQGKLFRQGNRVYTVTYIGKNDKNTDKFMQSFRLIK</sequence>
<gene>
    <name evidence="1" type="ORF">M3P09_08960</name>
</gene>
<proteinExistence type="predicted"/>
<dbReference type="PROSITE" id="PS51257">
    <property type="entry name" value="PROKAR_LIPOPROTEIN"/>
    <property type="match status" value="1"/>
</dbReference>
<evidence type="ECO:0008006" key="3">
    <source>
        <dbReference type="Google" id="ProtNLM"/>
    </source>
</evidence>
<dbReference type="RefSeq" id="WP_249972865.1">
    <property type="nucleotide sequence ID" value="NZ_JAMFLZ010000003.1"/>
</dbReference>
<keyword evidence="2" id="KW-1185">Reference proteome</keyword>
<organism evidence="1 2">
    <name type="scientific">Jejuia spongiicola</name>
    <dbReference type="NCBI Taxonomy" id="2942207"/>
    <lineage>
        <taxon>Bacteria</taxon>
        <taxon>Pseudomonadati</taxon>
        <taxon>Bacteroidota</taxon>
        <taxon>Flavobacteriia</taxon>
        <taxon>Flavobacteriales</taxon>
        <taxon>Flavobacteriaceae</taxon>
        <taxon>Jejuia</taxon>
    </lineage>
</organism>
<protein>
    <recommendedName>
        <fullName evidence="3">Gliding motility lipoprotein GldH</fullName>
    </recommendedName>
</protein>
<accession>A0ABT0QDR2</accession>
<reference evidence="1" key="1">
    <citation type="submission" date="2022-05" db="EMBL/GenBank/DDBJ databases">
        <authorList>
            <person name="Park J.-S."/>
        </authorList>
    </citation>
    <scope>NUCLEOTIDE SEQUENCE</scope>
    <source>
        <strain evidence="1">2012CJ34-3</strain>
    </source>
</reference>
<evidence type="ECO:0000313" key="1">
    <source>
        <dbReference type="EMBL" id="MCL6295121.1"/>
    </source>
</evidence>
<comment type="caution">
    <text evidence="1">The sequence shown here is derived from an EMBL/GenBank/DDBJ whole genome shotgun (WGS) entry which is preliminary data.</text>
</comment>